<dbReference type="GO" id="GO:0008654">
    <property type="term" value="P:phospholipid biosynthetic process"/>
    <property type="evidence" value="ECO:0007669"/>
    <property type="project" value="UniProtKB-KW"/>
</dbReference>
<dbReference type="PIRSF" id="PIRSF002465">
    <property type="entry name" value="Phsphlp_syn_PlsX"/>
    <property type="match status" value="1"/>
</dbReference>
<keyword evidence="12" id="KW-1185">Reference proteome</keyword>
<evidence type="ECO:0000256" key="4">
    <source>
        <dbReference type="ARBA" id="ARBA00022679"/>
    </source>
</evidence>
<comment type="catalytic activity">
    <reaction evidence="1 10">
        <text>a fatty acyl-[ACP] + phosphate = an acyl phosphate + holo-[ACP]</text>
        <dbReference type="Rhea" id="RHEA:42292"/>
        <dbReference type="Rhea" id="RHEA-COMP:9685"/>
        <dbReference type="Rhea" id="RHEA-COMP:14125"/>
        <dbReference type="ChEBI" id="CHEBI:43474"/>
        <dbReference type="ChEBI" id="CHEBI:59918"/>
        <dbReference type="ChEBI" id="CHEBI:64479"/>
        <dbReference type="ChEBI" id="CHEBI:138651"/>
        <dbReference type="EC" id="2.3.1.274"/>
    </reaction>
</comment>
<evidence type="ECO:0000256" key="5">
    <source>
        <dbReference type="ARBA" id="ARBA00023098"/>
    </source>
</evidence>
<dbReference type="Gene3D" id="3.40.718.10">
    <property type="entry name" value="Isopropylmalate Dehydrogenase"/>
    <property type="match status" value="1"/>
</dbReference>
<comment type="subunit">
    <text evidence="9 10">Homodimer. Probably interacts with PlsY.</text>
</comment>
<dbReference type="PANTHER" id="PTHR30100:SF1">
    <property type="entry name" value="PHOSPHATE ACYLTRANSFERASE"/>
    <property type="match status" value="1"/>
</dbReference>
<comment type="pathway">
    <text evidence="10">Lipid metabolism; phospholipid metabolism.</text>
</comment>
<evidence type="ECO:0000256" key="1">
    <source>
        <dbReference type="ARBA" id="ARBA00001232"/>
    </source>
</evidence>
<dbReference type="GO" id="GO:0043811">
    <property type="term" value="F:phosphate:acyl-[acyl carrier protein] acyltransferase activity"/>
    <property type="evidence" value="ECO:0007669"/>
    <property type="project" value="UniProtKB-UniRule"/>
</dbReference>
<keyword evidence="2 10" id="KW-0963">Cytoplasm</keyword>
<dbReference type="EC" id="2.3.1.274" evidence="8 10"/>
<keyword evidence="6 10" id="KW-0594">Phospholipid biosynthesis</keyword>
<keyword evidence="5 10" id="KW-0443">Lipid metabolism</keyword>
<evidence type="ECO:0000256" key="9">
    <source>
        <dbReference type="ARBA" id="ARBA00046608"/>
    </source>
</evidence>
<name>A0AAU9EBV0_9FIRM</name>
<dbReference type="NCBIfam" id="TIGR00182">
    <property type="entry name" value="plsX"/>
    <property type="match status" value="1"/>
</dbReference>
<proteinExistence type="inferred from homology"/>
<dbReference type="EMBL" id="AP028654">
    <property type="protein sequence ID" value="BEP29412.1"/>
    <property type="molecule type" value="Genomic_DNA"/>
</dbReference>
<dbReference type="InterPro" id="IPR003664">
    <property type="entry name" value="FA_synthesis"/>
</dbReference>
<organism evidence="11 12">
    <name type="scientific">Helicovermis profundi</name>
    <dbReference type="NCBI Taxonomy" id="3065157"/>
    <lineage>
        <taxon>Bacteria</taxon>
        <taxon>Bacillati</taxon>
        <taxon>Bacillota</taxon>
        <taxon>Clostridia</taxon>
        <taxon>Helicovermis</taxon>
    </lineage>
</organism>
<dbReference type="RefSeq" id="WP_338535048.1">
    <property type="nucleotide sequence ID" value="NZ_AP028654.1"/>
</dbReference>
<gene>
    <name evidence="10 11" type="primary">plsX</name>
    <name evidence="11" type="ORF">HLPR_17430</name>
</gene>
<comment type="subcellular location">
    <subcellularLocation>
        <location evidence="10">Cytoplasm</location>
    </subcellularLocation>
    <text evidence="10">Associated with the membrane possibly through PlsY.</text>
</comment>
<comment type="similarity">
    <text evidence="10">Belongs to the PlsX family.</text>
</comment>
<evidence type="ECO:0000256" key="3">
    <source>
        <dbReference type="ARBA" id="ARBA00022516"/>
    </source>
</evidence>
<dbReference type="PANTHER" id="PTHR30100">
    <property type="entry name" value="FATTY ACID/PHOSPHOLIPID SYNTHESIS PROTEIN PLSX"/>
    <property type="match status" value="1"/>
</dbReference>
<keyword evidence="11" id="KW-0012">Acyltransferase</keyword>
<evidence type="ECO:0000313" key="11">
    <source>
        <dbReference type="EMBL" id="BEP29412.1"/>
    </source>
</evidence>
<dbReference type="HAMAP" id="MF_00019">
    <property type="entry name" value="PlsX"/>
    <property type="match status" value="1"/>
</dbReference>
<evidence type="ECO:0000256" key="10">
    <source>
        <dbReference type="HAMAP-Rule" id="MF_00019"/>
    </source>
</evidence>
<keyword evidence="7 10" id="KW-1208">Phospholipid metabolism</keyword>
<evidence type="ECO:0000256" key="2">
    <source>
        <dbReference type="ARBA" id="ARBA00022490"/>
    </source>
</evidence>
<dbReference type="Proteomes" id="UP001321786">
    <property type="component" value="Chromosome"/>
</dbReference>
<evidence type="ECO:0000256" key="8">
    <source>
        <dbReference type="ARBA" id="ARBA00024069"/>
    </source>
</evidence>
<comment type="function">
    <text evidence="10">Catalyzes the reversible formation of acyl-phosphate (acyl-PO(4)) from acyl-[acyl-carrier-protein] (acyl-ACP). This enzyme utilizes acyl-ACP as fatty acyl donor, but not acyl-CoA.</text>
</comment>
<evidence type="ECO:0000256" key="6">
    <source>
        <dbReference type="ARBA" id="ARBA00023209"/>
    </source>
</evidence>
<dbReference type="KEGG" id="hprf:HLPR_17430"/>
<dbReference type="GO" id="GO:0005737">
    <property type="term" value="C:cytoplasm"/>
    <property type="evidence" value="ECO:0007669"/>
    <property type="project" value="UniProtKB-SubCell"/>
</dbReference>
<keyword evidence="4 10" id="KW-0808">Transferase</keyword>
<keyword evidence="3 10" id="KW-0444">Lipid biosynthesis</keyword>
<sequence length="328" mass="35301">MKIAIDVMGGDLAPIETVKGAIEALEFTSSQIVLIGDKGKIEIELKKYKFEKSRIEIIHTSEVILNEDKPVKAIKSKKDSSMVVGMKMLKDGEIEGFVSAGNTGALLAGGLLKVGRIKGIDRPALCSIYPTSKGACVLTDAGANADCKPRNLFEFAHMASIYADKVFEIENPKVGLVNIGAEEGKGNALVKESYDLLKESELNFIGNLEARNIPNATADVIVCDGFTGNVILKLSEGVAKSFIDMLKKSFLKNIGTKLAALLVKNSLKDMKKMLDYTEYGGAPLLGCNGLIMKAHGSSNSKAFMNALKYTEKCALTNVVSEITKVLEK</sequence>
<dbReference type="InterPro" id="IPR012281">
    <property type="entry name" value="Phospholipid_synth_PlsX-like"/>
</dbReference>
<dbReference type="GO" id="GO:0006633">
    <property type="term" value="P:fatty acid biosynthetic process"/>
    <property type="evidence" value="ECO:0007669"/>
    <property type="project" value="UniProtKB-UniRule"/>
</dbReference>
<dbReference type="SUPFAM" id="SSF53659">
    <property type="entry name" value="Isocitrate/Isopropylmalate dehydrogenase-like"/>
    <property type="match status" value="1"/>
</dbReference>
<dbReference type="Pfam" id="PF02504">
    <property type="entry name" value="FA_synthesis"/>
    <property type="match status" value="1"/>
</dbReference>
<dbReference type="AlphaFoldDB" id="A0AAU9EBV0"/>
<evidence type="ECO:0000256" key="7">
    <source>
        <dbReference type="ARBA" id="ARBA00023264"/>
    </source>
</evidence>
<evidence type="ECO:0000313" key="12">
    <source>
        <dbReference type="Proteomes" id="UP001321786"/>
    </source>
</evidence>
<accession>A0AAU9EBV0</accession>
<reference evidence="11 12" key="1">
    <citation type="submission" date="2023-08" db="EMBL/GenBank/DDBJ databases">
        <title>Helicovermis profunda gen. nov., sp. nov., a novel mesophilic, fermentative bacterium within the Bacillota from a deep-sea hydrothermal vent chimney.</title>
        <authorList>
            <person name="Miyazaki U."/>
            <person name="Mizutani D."/>
            <person name="Hashimoto Y."/>
            <person name="Tame A."/>
            <person name="Sawayama S."/>
            <person name="Miyazaki J."/>
            <person name="Takai K."/>
            <person name="Nakagawa S."/>
        </authorList>
    </citation>
    <scope>NUCLEOTIDE SEQUENCE [LARGE SCALE GENOMIC DNA]</scope>
    <source>
        <strain evidence="11 12">S502</strain>
    </source>
</reference>
<protein>
    <recommendedName>
        <fullName evidence="8 10">Phosphate acyltransferase</fullName>
        <ecNumber evidence="8 10">2.3.1.274</ecNumber>
    </recommendedName>
    <alternativeName>
        <fullName evidence="10">Acyl-ACP phosphotransacylase</fullName>
    </alternativeName>
    <alternativeName>
        <fullName evidence="10">Acyl-[acyl-carrier-protein]--phosphate acyltransferase</fullName>
    </alternativeName>
    <alternativeName>
        <fullName evidence="10">Phosphate-acyl-ACP acyltransferase</fullName>
    </alternativeName>
</protein>